<evidence type="ECO:0000256" key="1">
    <source>
        <dbReference type="ARBA" id="ARBA00008416"/>
    </source>
</evidence>
<evidence type="ECO:0000313" key="7">
    <source>
        <dbReference type="Proteomes" id="UP000251571"/>
    </source>
</evidence>
<evidence type="ECO:0000259" key="3">
    <source>
        <dbReference type="Pfam" id="PF02678"/>
    </source>
</evidence>
<evidence type="ECO:0000313" key="6">
    <source>
        <dbReference type="Proteomes" id="UP000245839"/>
    </source>
</evidence>
<protein>
    <recommendedName>
        <fullName evidence="3">Pirin N-terminal domain-containing protein</fullName>
    </recommendedName>
</protein>
<dbReference type="InterPro" id="IPR014710">
    <property type="entry name" value="RmlC-like_jellyroll"/>
</dbReference>
<dbReference type="RefSeq" id="WP_342768147.1">
    <property type="nucleotide sequence ID" value="NZ_QGDJ01000017.1"/>
</dbReference>
<dbReference type="InterPro" id="IPR003829">
    <property type="entry name" value="Pirin_N_dom"/>
</dbReference>
<dbReference type="SUPFAM" id="SSF51182">
    <property type="entry name" value="RmlC-like cupins"/>
    <property type="match status" value="1"/>
</dbReference>
<accession>A0A2Y9B3Y4</accession>
<evidence type="ECO:0000256" key="2">
    <source>
        <dbReference type="RuleBase" id="RU003457"/>
    </source>
</evidence>
<comment type="similarity">
    <text evidence="1 2">Belongs to the pirin family.</text>
</comment>
<proteinExistence type="inferred from homology"/>
<sequence length="167" mass="18049">MTNQGGDRKGPVEFLTGEGTDIRSHRPIGLNMVTCLLKGQIHHRDNLGTDQWVAPGAVNLMAAGHGITHSERADGAYRQRPKSLFGLQTWMALPASHDDAESNFEHVAKADLPLIEAEGKEVRFVLGEAFGERLSARIPAACVMPMQCCRPGPPPLCPTSTRTGARV</sequence>
<organism evidence="5 7">
    <name type="scientific">Jannaschia seohaensis</name>
    <dbReference type="NCBI Taxonomy" id="475081"/>
    <lineage>
        <taxon>Bacteria</taxon>
        <taxon>Pseudomonadati</taxon>
        <taxon>Pseudomonadota</taxon>
        <taxon>Alphaproteobacteria</taxon>
        <taxon>Rhodobacterales</taxon>
        <taxon>Roseobacteraceae</taxon>
        <taxon>Jannaschia</taxon>
    </lineage>
</organism>
<dbReference type="InterPro" id="IPR011051">
    <property type="entry name" value="RmlC_Cupin_sf"/>
</dbReference>
<reference evidence="5 7" key="1">
    <citation type="submission" date="2016-10" db="EMBL/GenBank/DDBJ databases">
        <authorList>
            <person name="Cai Z."/>
        </authorList>
    </citation>
    <scope>NUCLEOTIDE SEQUENCE [LARGE SCALE GENOMIC DNA]</scope>
    <source>
        <strain evidence="5 7">DSM 25227</strain>
    </source>
</reference>
<evidence type="ECO:0000313" key="4">
    <source>
        <dbReference type="EMBL" id="PWJ12107.1"/>
    </source>
</evidence>
<dbReference type="EMBL" id="UETC01000017">
    <property type="protein sequence ID" value="SSA51210.1"/>
    <property type="molecule type" value="Genomic_DNA"/>
</dbReference>
<dbReference type="AlphaFoldDB" id="A0A2Y9B3Y4"/>
<name>A0A2Y9B3Y4_9RHOB</name>
<reference evidence="4 6" key="2">
    <citation type="submission" date="2018-03" db="EMBL/GenBank/DDBJ databases">
        <title>Genomic Encyclopedia of Archaeal and Bacterial Type Strains, Phase II (KMG-II): from individual species to whole genera.</title>
        <authorList>
            <person name="Goeker M."/>
        </authorList>
    </citation>
    <scope>NUCLEOTIDE SEQUENCE [LARGE SCALE GENOMIC DNA]</scope>
    <source>
        <strain evidence="4 6">DSM 25227</strain>
    </source>
</reference>
<dbReference type="Proteomes" id="UP000245839">
    <property type="component" value="Unassembled WGS sequence"/>
</dbReference>
<dbReference type="Proteomes" id="UP000251571">
    <property type="component" value="Unassembled WGS sequence"/>
</dbReference>
<dbReference type="EMBL" id="QGDJ01000017">
    <property type="protein sequence ID" value="PWJ12107.1"/>
    <property type="molecule type" value="Genomic_DNA"/>
</dbReference>
<feature type="domain" description="Pirin N-terminal" evidence="3">
    <location>
        <begin position="9"/>
        <end position="91"/>
    </location>
</feature>
<gene>
    <name evidence="4" type="ORF">BCF38_11740</name>
    <name evidence="5" type="ORF">SAMN05421539_11740</name>
</gene>
<dbReference type="InterPro" id="IPR012093">
    <property type="entry name" value="Pirin"/>
</dbReference>
<dbReference type="PANTHER" id="PTHR13903:SF8">
    <property type="entry name" value="PIRIN"/>
    <property type="match status" value="1"/>
</dbReference>
<evidence type="ECO:0000313" key="5">
    <source>
        <dbReference type="EMBL" id="SSA51210.1"/>
    </source>
</evidence>
<dbReference type="Pfam" id="PF02678">
    <property type="entry name" value="Pirin"/>
    <property type="match status" value="1"/>
</dbReference>
<keyword evidence="6" id="KW-1185">Reference proteome</keyword>
<dbReference type="PANTHER" id="PTHR13903">
    <property type="entry name" value="PIRIN-RELATED"/>
    <property type="match status" value="1"/>
</dbReference>
<dbReference type="Gene3D" id="2.60.120.10">
    <property type="entry name" value="Jelly Rolls"/>
    <property type="match status" value="1"/>
</dbReference>